<proteinExistence type="predicted"/>
<evidence type="ECO:0000313" key="1">
    <source>
        <dbReference type="EMBL" id="MEQ2187017.1"/>
    </source>
</evidence>
<name>A0ABV0PUJ9_9TELE</name>
<sequence length="191" mass="21259">MNVEPGELSALDIAKQSIPSPFGIDSPNTRLPPSLCLGARSSAPRQSLSLSWSAEYSQFLGLYGDVGEMATSKPSLGEKKMPCSSHTVLSDTFSPCMFLLINETPVKRFKTKRFILSIAPSRMLCGNLKMIYVNVISLCVIQHSQLMSKLSQPYHKLKRLDITARLMCFSGTCLIAGRLRWGWSKKPHLYM</sequence>
<accession>A0ABV0PUJ9</accession>
<comment type="caution">
    <text evidence="1">The sequence shown here is derived from an EMBL/GenBank/DDBJ whole genome shotgun (WGS) entry which is preliminary data.</text>
</comment>
<dbReference type="EMBL" id="JAHRIO010089967">
    <property type="protein sequence ID" value="MEQ2187017.1"/>
    <property type="molecule type" value="Genomic_DNA"/>
</dbReference>
<organism evidence="1 2">
    <name type="scientific">Goodea atripinnis</name>
    <dbReference type="NCBI Taxonomy" id="208336"/>
    <lineage>
        <taxon>Eukaryota</taxon>
        <taxon>Metazoa</taxon>
        <taxon>Chordata</taxon>
        <taxon>Craniata</taxon>
        <taxon>Vertebrata</taxon>
        <taxon>Euteleostomi</taxon>
        <taxon>Actinopterygii</taxon>
        <taxon>Neopterygii</taxon>
        <taxon>Teleostei</taxon>
        <taxon>Neoteleostei</taxon>
        <taxon>Acanthomorphata</taxon>
        <taxon>Ovalentaria</taxon>
        <taxon>Atherinomorphae</taxon>
        <taxon>Cyprinodontiformes</taxon>
        <taxon>Goodeidae</taxon>
        <taxon>Goodea</taxon>
    </lineage>
</organism>
<gene>
    <name evidence="1" type="ORF">GOODEAATRI_000211</name>
</gene>
<reference evidence="1 2" key="1">
    <citation type="submission" date="2021-06" db="EMBL/GenBank/DDBJ databases">
        <authorList>
            <person name="Palmer J.M."/>
        </authorList>
    </citation>
    <scope>NUCLEOTIDE SEQUENCE [LARGE SCALE GENOMIC DNA]</scope>
    <source>
        <strain evidence="1 2">GA_2019</strain>
        <tissue evidence="1">Muscle</tissue>
    </source>
</reference>
<evidence type="ECO:0000313" key="2">
    <source>
        <dbReference type="Proteomes" id="UP001476798"/>
    </source>
</evidence>
<keyword evidence="2" id="KW-1185">Reference proteome</keyword>
<protein>
    <submittedName>
        <fullName evidence="1">Uncharacterized protein</fullName>
    </submittedName>
</protein>
<dbReference type="Proteomes" id="UP001476798">
    <property type="component" value="Unassembled WGS sequence"/>
</dbReference>